<feature type="region of interest" description="Disordered" evidence="1">
    <location>
        <begin position="253"/>
        <end position="276"/>
    </location>
</feature>
<proteinExistence type="predicted"/>
<dbReference type="Gene3D" id="1.20.120.1690">
    <property type="match status" value="1"/>
</dbReference>
<keyword evidence="4" id="KW-1185">Reference proteome</keyword>
<dbReference type="SUPFAM" id="SSF53300">
    <property type="entry name" value="vWA-like"/>
    <property type="match status" value="1"/>
</dbReference>
<dbReference type="EMBL" id="JAVLVT010000006">
    <property type="protein sequence ID" value="MDS1271644.1"/>
    <property type="molecule type" value="Genomic_DNA"/>
</dbReference>
<evidence type="ECO:0000256" key="1">
    <source>
        <dbReference type="SAM" id="MobiDB-lite"/>
    </source>
</evidence>
<name>A0ABU2H9V7_9ACTN</name>
<dbReference type="InterPro" id="IPR036465">
    <property type="entry name" value="vWFA_dom_sf"/>
</dbReference>
<dbReference type="PANTHER" id="PTHR45737">
    <property type="entry name" value="VON WILLEBRAND FACTOR A DOMAIN-CONTAINING PROTEIN 5A"/>
    <property type="match status" value="1"/>
</dbReference>
<dbReference type="Proteomes" id="UP001250214">
    <property type="component" value="Unassembled WGS sequence"/>
</dbReference>
<dbReference type="SMART" id="SM00327">
    <property type="entry name" value="VWA"/>
    <property type="match status" value="1"/>
</dbReference>
<evidence type="ECO:0000313" key="4">
    <source>
        <dbReference type="Proteomes" id="UP001250214"/>
    </source>
</evidence>
<gene>
    <name evidence="3" type="ORF">RIF23_15215</name>
</gene>
<dbReference type="PANTHER" id="PTHR45737:SF6">
    <property type="entry name" value="VON WILLEBRAND FACTOR A DOMAIN-CONTAINING PROTEIN 5A"/>
    <property type="match status" value="1"/>
</dbReference>
<dbReference type="Pfam" id="PF18571">
    <property type="entry name" value="VWA_3_C"/>
    <property type="match status" value="1"/>
</dbReference>
<dbReference type="Gene3D" id="2.60.40.3670">
    <property type="match status" value="1"/>
</dbReference>
<sequence>MTDTPSFSINVDQNQYLPLDGTEVHAIVSVTSSKGSSLTAGTAAEAAEVIIVDTSGSMMGNEIVAARRAARSAIDTLRDGVKFAIVAGTDRATMVYPRTTELATVTAATRQEAKDAVGQLDAYGGTAMGEWLNLAATLFQPVPDAIKHAILLTDGQNNEPASVLNQALERCSGLFVCDCRGVGVGWNVEELRKISSALLGEVEMIADPQDMEEDFRKLTSKAMGKAVADVALRLWTPQTASVQYVKQVAPTVEDLTERRSEPASAPQAGDYPTGSWGDESRDYHICISVPPGTPGREMRAGWVRLVVAGAEEQVLASGNILAEWTEDEERSTRIHPSVAHYTGQEELSNAIQEGLRARKAGDLETATHRLGRAVELAHSSGHEDMTTRLGGVVDVVDAASGTVRLKQQVSEQEEMMLDTASVRTARIGPARGTSA</sequence>
<dbReference type="InterPro" id="IPR002035">
    <property type="entry name" value="VWF_A"/>
</dbReference>
<organism evidence="3 4">
    <name type="scientific">Lipingzhangella rawalii</name>
    <dbReference type="NCBI Taxonomy" id="2055835"/>
    <lineage>
        <taxon>Bacteria</taxon>
        <taxon>Bacillati</taxon>
        <taxon>Actinomycetota</taxon>
        <taxon>Actinomycetes</taxon>
        <taxon>Streptosporangiales</taxon>
        <taxon>Nocardiopsidaceae</taxon>
        <taxon>Lipingzhangella</taxon>
    </lineage>
</organism>
<dbReference type="Pfam" id="PF13768">
    <property type="entry name" value="VWA_3"/>
    <property type="match status" value="1"/>
</dbReference>
<dbReference type="PROSITE" id="PS50234">
    <property type="entry name" value="VWFA"/>
    <property type="match status" value="1"/>
</dbReference>
<feature type="domain" description="VWFA" evidence="2">
    <location>
        <begin position="47"/>
        <end position="222"/>
    </location>
</feature>
<accession>A0ABU2H9V7</accession>
<reference evidence="4" key="1">
    <citation type="submission" date="2023-07" db="EMBL/GenBank/DDBJ databases">
        <title>Novel species in the genus Lipingzhangella isolated from Sambhar Salt Lake.</title>
        <authorList>
            <person name="Jiya N."/>
            <person name="Kajale S."/>
            <person name="Sharma A."/>
        </authorList>
    </citation>
    <scope>NUCLEOTIDE SEQUENCE [LARGE SCALE GENOMIC DNA]</scope>
    <source>
        <strain evidence="4">LS1_29</strain>
    </source>
</reference>
<protein>
    <submittedName>
        <fullName evidence="3">VWA domain-containing protein</fullName>
    </submittedName>
</protein>
<comment type="caution">
    <text evidence="3">The sequence shown here is derived from an EMBL/GenBank/DDBJ whole genome shotgun (WGS) entry which is preliminary data.</text>
</comment>
<evidence type="ECO:0000313" key="3">
    <source>
        <dbReference type="EMBL" id="MDS1271644.1"/>
    </source>
</evidence>
<dbReference type="Gene3D" id="3.40.50.410">
    <property type="entry name" value="von Willebrand factor, type A domain"/>
    <property type="match status" value="1"/>
</dbReference>
<evidence type="ECO:0000259" key="2">
    <source>
        <dbReference type="PROSITE" id="PS50234"/>
    </source>
</evidence>
<dbReference type="RefSeq" id="WP_310913187.1">
    <property type="nucleotide sequence ID" value="NZ_JAVLVT010000006.1"/>
</dbReference>
<dbReference type="InterPro" id="IPR041176">
    <property type="entry name" value="VWA_3_C"/>
</dbReference>